<accession>A0ACD3YJT2</accession>
<name>A0ACD3YJT2_FUSSC</name>
<protein>
    <submittedName>
        <fullName evidence="1">Uncharacterized protein</fullName>
    </submittedName>
</protein>
<proteinExistence type="predicted"/>
<dbReference type="EMBL" id="CP090030">
    <property type="protein sequence ID" value="UPK89068.1"/>
    <property type="molecule type" value="Genomic_DNA"/>
</dbReference>
<organism evidence="1 2">
    <name type="scientific">Fusarium solani subsp. cucurbitae</name>
    <name type="common">Neocosmosporum cucurbitae</name>
    <dbReference type="NCBI Taxonomy" id="2747967"/>
    <lineage>
        <taxon>Eukaryota</taxon>
        <taxon>Fungi</taxon>
        <taxon>Dikarya</taxon>
        <taxon>Ascomycota</taxon>
        <taxon>Pezizomycotina</taxon>
        <taxon>Sordariomycetes</taxon>
        <taxon>Hypocreomycetidae</taxon>
        <taxon>Hypocreales</taxon>
        <taxon>Nectriaceae</taxon>
        <taxon>Fusarium</taxon>
        <taxon>Fusarium solani species complex</taxon>
    </lineage>
</organism>
<reference evidence="1" key="1">
    <citation type="submission" date="2021-11" db="EMBL/GenBank/DDBJ databases">
        <title>Fusarium solani-melongenae Genome sequencing and assembly.</title>
        <authorList>
            <person name="Xie S."/>
            <person name="Huang L."/>
            <person name="Zhang X."/>
        </authorList>
    </citation>
    <scope>NUCLEOTIDE SEQUENCE</scope>
    <source>
        <strain evidence="1">CRI 24-3</strain>
    </source>
</reference>
<dbReference type="Proteomes" id="UP000830768">
    <property type="component" value="Chromosome 1"/>
</dbReference>
<gene>
    <name evidence="1" type="ORF">LCI18_000003</name>
</gene>
<sequence>MSTLYRLTHSRSRHGCTQCKAKRLKCDQRKPGCRRCEESGNQCPGYVFNLRWSAKNQLHQNSAGSSRGQKPSVTKEDQACLQVGTASGDQELAGASGSSGLSLLSLFPNLGDDSYLQSPTQPGASQYPGLGYELSDSQWGFQGYSPMDYPLALGEPLILNSGFADMATSHTISENWPDAEIRQYAHNTNSNSRASNRHIDGDSGQIIQRFSTVPRELSNLPTALSDFFIKEVISLFCAWDSQSNFMRIVVEKTWQSSSVLYHTMQSMAAACLTSGFPELSATAAQERILALQCLEEGLSSSSDHPEVELLSAVLLCHSAAWHNPRNMSEERFQATRKLVHDRVATVTGEDSRYIARFFQTSVDYWGMLLSFFTDASTTENPFIGPEEPANESALHPFVGISGQTVKMLADIGRLVYQYRRRVSTIKFVTEADLDFFKSQIREARILEKRLLPYRSLDTSRLQDMGDPRTTLAHLAKIDEAYQYVGLLQIYRVFPDLLAERYRPWDKEHILSPRSPSKIPSKAEMDSWMTSLALHTLDLVRDIPFESRSRSIQPLIFVAVSNELRCGPQDVAWLGAVDDQARGLGQSIIEVARARSFIRSRLSAYAAVLPLRKVANVVELVTSIWSALDEGQSDVYWLDICTQKELSTLMG</sequence>
<evidence type="ECO:0000313" key="2">
    <source>
        <dbReference type="Proteomes" id="UP000830768"/>
    </source>
</evidence>
<keyword evidence="2" id="KW-1185">Reference proteome</keyword>
<evidence type="ECO:0000313" key="1">
    <source>
        <dbReference type="EMBL" id="UPK89068.1"/>
    </source>
</evidence>